<keyword evidence="7" id="KW-1185">Reference proteome</keyword>
<comment type="similarity">
    <text evidence="1">Belongs to the glycosyltransferase 2 family.</text>
</comment>
<dbReference type="InterPro" id="IPR001173">
    <property type="entry name" value="Glyco_trans_2-like"/>
</dbReference>
<proteinExistence type="inferred from homology"/>
<keyword evidence="4" id="KW-0472">Membrane</keyword>
<comment type="caution">
    <text evidence="6">The sequence shown here is derived from an EMBL/GenBank/DDBJ whole genome shotgun (WGS) entry which is preliminary data.</text>
</comment>
<dbReference type="PANTHER" id="PTHR43179">
    <property type="entry name" value="RHAMNOSYLTRANSFERASE WBBL"/>
    <property type="match status" value="1"/>
</dbReference>
<name>A0ABP9WSH6_9GAMM</name>
<evidence type="ECO:0000313" key="7">
    <source>
        <dbReference type="Proteomes" id="UP001408594"/>
    </source>
</evidence>
<protein>
    <recommendedName>
        <fullName evidence="5">Glycosyltransferase 2-like domain-containing protein</fullName>
    </recommendedName>
</protein>
<dbReference type="RefSeq" id="WP_345551304.1">
    <property type="nucleotide sequence ID" value="NZ_BAABRT010000016.1"/>
</dbReference>
<organism evidence="6 7">
    <name type="scientific">Microbulbifer aestuariivivens</name>
    <dbReference type="NCBI Taxonomy" id="1908308"/>
    <lineage>
        <taxon>Bacteria</taxon>
        <taxon>Pseudomonadati</taxon>
        <taxon>Pseudomonadota</taxon>
        <taxon>Gammaproteobacteria</taxon>
        <taxon>Cellvibrionales</taxon>
        <taxon>Microbulbiferaceae</taxon>
        <taxon>Microbulbifer</taxon>
    </lineage>
</organism>
<feature type="domain" description="Glycosyltransferase 2-like" evidence="5">
    <location>
        <begin position="15"/>
        <end position="130"/>
    </location>
</feature>
<reference evidence="6 7" key="1">
    <citation type="submission" date="2024-02" db="EMBL/GenBank/DDBJ databases">
        <title>Microbulbifer aestuariivivens NBRC 112533.</title>
        <authorList>
            <person name="Ichikawa N."/>
            <person name="Katano-Makiyama Y."/>
            <person name="Hidaka K."/>
        </authorList>
    </citation>
    <scope>NUCLEOTIDE SEQUENCE [LARGE SCALE GENOMIC DNA]</scope>
    <source>
        <strain evidence="6 7">NBRC 112533</strain>
    </source>
</reference>
<evidence type="ECO:0000256" key="4">
    <source>
        <dbReference type="SAM" id="Phobius"/>
    </source>
</evidence>
<feature type="transmembrane region" description="Helical" evidence="4">
    <location>
        <begin position="273"/>
        <end position="295"/>
    </location>
</feature>
<evidence type="ECO:0000256" key="3">
    <source>
        <dbReference type="ARBA" id="ARBA00022679"/>
    </source>
</evidence>
<keyword evidence="2" id="KW-0328">Glycosyltransferase</keyword>
<keyword evidence="4" id="KW-1133">Transmembrane helix</keyword>
<sequence>MTVAGQDSSLPGLNIVVVCYNCGGDILQLVDDIRGGDYPLHRLSLTIVDNASADDSMELLRTIDGVACRVIEAGRNLGFGAGCNLAVRHIADKAPILFLNPDVRLRPDSLSELMHGRRQQPLAGIWGGITCDAHGAPDGNSAWREPSLRGLIAWSFFIDALLRPAGFSGTESYAPSQLRQGGAVDAISGCFFLIDWDLFQRLGGFDEQFFLYSEEIDLCRRARLLGAQPWVIPRARVTHAGSVTLSSESKLRHLYYSKLLYYRKYWSPLGFKVARLLLSAGALLRLAALSLLAPLRREFKLRRKNWWNFFKQQLSWKF</sequence>
<keyword evidence="4" id="KW-0812">Transmembrane</keyword>
<dbReference type="Proteomes" id="UP001408594">
    <property type="component" value="Unassembled WGS sequence"/>
</dbReference>
<dbReference type="PANTHER" id="PTHR43179:SF12">
    <property type="entry name" value="GALACTOFURANOSYLTRANSFERASE GLFT2"/>
    <property type="match status" value="1"/>
</dbReference>
<dbReference type="Gene3D" id="3.90.550.10">
    <property type="entry name" value="Spore Coat Polysaccharide Biosynthesis Protein SpsA, Chain A"/>
    <property type="match status" value="1"/>
</dbReference>
<keyword evidence="3" id="KW-0808">Transferase</keyword>
<dbReference type="InterPro" id="IPR029044">
    <property type="entry name" value="Nucleotide-diphossugar_trans"/>
</dbReference>
<evidence type="ECO:0000259" key="5">
    <source>
        <dbReference type="Pfam" id="PF00535"/>
    </source>
</evidence>
<evidence type="ECO:0000256" key="1">
    <source>
        <dbReference type="ARBA" id="ARBA00006739"/>
    </source>
</evidence>
<gene>
    <name evidence="6" type="ORF">Maes01_02108</name>
</gene>
<evidence type="ECO:0000256" key="2">
    <source>
        <dbReference type="ARBA" id="ARBA00022676"/>
    </source>
</evidence>
<accession>A0ABP9WSH6</accession>
<evidence type="ECO:0000313" key="6">
    <source>
        <dbReference type="EMBL" id="GAA5525538.1"/>
    </source>
</evidence>
<dbReference type="EMBL" id="BAABRT010000016">
    <property type="protein sequence ID" value="GAA5525538.1"/>
    <property type="molecule type" value="Genomic_DNA"/>
</dbReference>
<dbReference type="CDD" id="cd04186">
    <property type="entry name" value="GT_2_like_c"/>
    <property type="match status" value="1"/>
</dbReference>
<dbReference type="Pfam" id="PF00535">
    <property type="entry name" value="Glycos_transf_2"/>
    <property type="match status" value="1"/>
</dbReference>
<dbReference type="SUPFAM" id="SSF53448">
    <property type="entry name" value="Nucleotide-diphospho-sugar transferases"/>
    <property type="match status" value="1"/>
</dbReference>